<reference evidence="1 2" key="1">
    <citation type="journal article" date="2019" name="ISME J.">
        <title>Candidatus Macondimonas diazotrophica, a novel gammaproteobacterial genus dominating crude-oil-contaminated coastal sediments.</title>
        <authorList>
            <person name="Karthikeyan S."/>
            <person name="Konstantinidis K."/>
        </authorList>
    </citation>
    <scope>NUCLEOTIDE SEQUENCE [LARGE SCALE GENOMIC DNA]</scope>
    <source>
        <strain evidence="1 2">KTK01</strain>
    </source>
</reference>
<evidence type="ECO:0000313" key="2">
    <source>
        <dbReference type="Proteomes" id="UP000297890"/>
    </source>
</evidence>
<proteinExistence type="predicted"/>
<dbReference type="Proteomes" id="UP000297890">
    <property type="component" value="Unassembled WGS sequence"/>
</dbReference>
<dbReference type="RefSeq" id="WP_135282608.1">
    <property type="nucleotide sequence ID" value="NZ_SRIO01000018.1"/>
</dbReference>
<dbReference type="AlphaFoldDB" id="A0A4Z0F5Y2"/>
<sequence length="261" mass="28622">MFGREDAYAMFRGQYGRDPSSPAELVSFGRGVLKADLERIGLTSDQAHVVTDRLARFVLTRETEKAMMVGTEFCNIIENNTDIPAAKMYDALAGYMRLCWKAYPPTRNLEFSEADTSVPDEITVCAVQAKLAGRVMIRDFVSSGAGSVFSVVGPSGEVLSCVDELEPGHAVILCDYQDDGEIIENDIGVGFVVKFVRDARGTAHLFDYLGDNYLLGTPTMFPTEDDTETVMRESGILDAAAYLPEVLDEVYVEGITILRVA</sequence>
<name>A0A4Z0F5Y2_9GAMM</name>
<accession>A0A4Z0F5Y2</accession>
<gene>
    <name evidence="1" type="ORF">E4680_11715</name>
</gene>
<comment type="caution">
    <text evidence="1">The sequence shown here is derived from an EMBL/GenBank/DDBJ whole genome shotgun (WGS) entry which is preliminary data.</text>
</comment>
<dbReference type="EMBL" id="SRIO01000018">
    <property type="protein sequence ID" value="TFZ81643.1"/>
    <property type="molecule type" value="Genomic_DNA"/>
</dbReference>
<protein>
    <submittedName>
        <fullName evidence="1">Uncharacterized protein</fullName>
    </submittedName>
</protein>
<evidence type="ECO:0000313" key="1">
    <source>
        <dbReference type="EMBL" id="TFZ81643.1"/>
    </source>
</evidence>
<keyword evidence="2" id="KW-1185">Reference proteome</keyword>
<organism evidence="1 2">
    <name type="scientific">Candidatus Macondimonas diazotrophica</name>
    <dbReference type="NCBI Taxonomy" id="2305248"/>
    <lineage>
        <taxon>Bacteria</taxon>
        <taxon>Pseudomonadati</taxon>
        <taxon>Pseudomonadota</taxon>
        <taxon>Gammaproteobacteria</taxon>
        <taxon>Chromatiales</taxon>
        <taxon>Ectothiorhodospiraceae</taxon>
        <taxon>Candidatus Macondimonas</taxon>
    </lineage>
</organism>